<keyword evidence="3" id="KW-1185">Reference proteome</keyword>
<dbReference type="EMBL" id="CP002581">
    <property type="protein sequence ID" value="AJK50948.1"/>
    <property type="molecule type" value="Genomic_DNA"/>
</dbReference>
<sequence length="265" mass="27953">MPRSRRTLLSTLMLCAATAGGTLPAVRSLAAQMAPAAAVPDSGAFGALSPAGRRAMLDVSVARGALFDGRTDEAARLIHDARVRFDQARGDDTAILKPEAGLVPSPDLRASASLVALGSSTAPASHPVHDFHDARVIAWLPYDGEVVLRDAPEGGLMHDPHDPHDSSDARRRKTAALAAANAALSGGRRAEAFQLLARAEVGVDCTLDIVPLEATVRRIGQADSLMRAGRYYEAGQMLHRIERSTRREHVDLGAAAQAISTRHAG</sequence>
<dbReference type="Gene3D" id="6.10.250.2140">
    <property type="match status" value="1"/>
</dbReference>
<feature type="signal peptide" evidence="1">
    <location>
        <begin position="1"/>
        <end position="19"/>
    </location>
</feature>
<accession>A0A0B6S5K4</accession>
<feature type="chain" id="PRO_5002109834" evidence="1">
    <location>
        <begin position="20"/>
        <end position="265"/>
    </location>
</feature>
<dbReference type="KEGG" id="bgp:BGL_2c28940"/>
<gene>
    <name evidence="2" type="ORF">BGL_2c28940</name>
</gene>
<dbReference type="Pfam" id="PF10938">
    <property type="entry name" value="YfdX"/>
    <property type="match status" value="1"/>
</dbReference>
<evidence type="ECO:0000313" key="2">
    <source>
        <dbReference type="EMBL" id="AJK50948.1"/>
    </source>
</evidence>
<dbReference type="PROSITE" id="PS51318">
    <property type="entry name" value="TAT"/>
    <property type="match status" value="1"/>
</dbReference>
<reference evidence="2 3" key="2">
    <citation type="journal article" date="2016" name="Appl. Microbiol. Biotechnol.">
        <title>Mutations improving production and secretion of extracellular lipase by Burkholderia glumae PG1.</title>
        <authorList>
            <person name="Knapp A."/>
            <person name="Voget S."/>
            <person name="Gao R."/>
            <person name="Zaburannyi N."/>
            <person name="Krysciak D."/>
            <person name="Breuer M."/>
            <person name="Hauer B."/>
            <person name="Streit W.R."/>
            <person name="Muller R."/>
            <person name="Daniel R."/>
            <person name="Jaeger K.E."/>
        </authorList>
    </citation>
    <scope>NUCLEOTIDE SEQUENCE [LARGE SCALE GENOMIC DNA]</scope>
    <source>
        <strain evidence="2 3">PG1</strain>
    </source>
</reference>
<reference evidence="3" key="1">
    <citation type="submission" date="2011-03" db="EMBL/GenBank/DDBJ databases">
        <authorList>
            <person name="Voget S."/>
            <person name="Streit W.R."/>
            <person name="Jaeger K.E."/>
            <person name="Daniel R."/>
        </authorList>
    </citation>
    <scope>NUCLEOTIDE SEQUENCE [LARGE SCALE GENOMIC DNA]</scope>
    <source>
        <strain evidence="3">PG1</strain>
    </source>
</reference>
<organism evidence="2 3">
    <name type="scientific">Burkholderia plantarii</name>
    <dbReference type="NCBI Taxonomy" id="41899"/>
    <lineage>
        <taxon>Bacteria</taxon>
        <taxon>Pseudomonadati</taxon>
        <taxon>Pseudomonadota</taxon>
        <taxon>Betaproteobacteria</taxon>
        <taxon>Burkholderiales</taxon>
        <taxon>Burkholderiaceae</taxon>
        <taxon>Burkholderia</taxon>
    </lineage>
</organism>
<evidence type="ECO:0000256" key="1">
    <source>
        <dbReference type="SAM" id="SignalP"/>
    </source>
</evidence>
<evidence type="ECO:0000313" key="3">
    <source>
        <dbReference type="Proteomes" id="UP000031838"/>
    </source>
</evidence>
<dbReference type="Gene3D" id="1.20.120.1940">
    <property type="entry name" value="YfdX protein domain"/>
    <property type="match status" value="1"/>
</dbReference>
<name>A0A0B6S5K4_BURPL</name>
<dbReference type="InterPro" id="IPR006311">
    <property type="entry name" value="TAT_signal"/>
</dbReference>
<dbReference type="AlphaFoldDB" id="A0A0B6S5K4"/>
<proteinExistence type="predicted"/>
<dbReference type="RefSeq" id="WP_158336144.1">
    <property type="nucleotide sequence ID" value="NZ_CP002581.1"/>
</dbReference>
<keyword evidence="1" id="KW-0732">Signal</keyword>
<protein>
    <submittedName>
        <fullName evidence="2">Uncharacterized protein</fullName>
    </submittedName>
</protein>
<dbReference type="InterPro" id="IPR021236">
    <property type="entry name" value="Uncharacterised_YfdX"/>
</dbReference>
<dbReference type="Proteomes" id="UP000031838">
    <property type="component" value="Chromosome 2"/>
</dbReference>
<dbReference type="HOGENOM" id="CLU_091661_0_0_4"/>